<dbReference type="Proteomes" id="UP000053244">
    <property type="component" value="Unassembled WGS sequence"/>
</dbReference>
<proteinExistence type="predicted"/>
<reference evidence="1 2" key="1">
    <citation type="submission" date="2015-10" db="EMBL/GenBank/DDBJ databases">
        <authorList>
            <person name="Gilbert D.G."/>
        </authorList>
    </citation>
    <scope>NUCLEOTIDE SEQUENCE [LARGE SCALE GENOMIC DNA]</scope>
    <source>
        <strain evidence="1 2">NRRL B-16712</strain>
    </source>
</reference>
<keyword evidence="2" id="KW-1185">Reference proteome</keyword>
<protein>
    <submittedName>
        <fullName evidence="1">Uncharacterized protein</fullName>
    </submittedName>
</protein>
<gene>
    <name evidence="1" type="ORF">ADL15_27835</name>
</gene>
<dbReference type="AlphaFoldDB" id="A0A101JMV3"/>
<evidence type="ECO:0000313" key="1">
    <source>
        <dbReference type="EMBL" id="KUL29433.1"/>
    </source>
</evidence>
<comment type="caution">
    <text evidence="1">The sequence shown here is derived from an EMBL/GenBank/DDBJ whole genome shotgun (WGS) entry which is preliminary data.</text>
</comment>
<name>A0A101JMV3_9ACTN</name>
<dbReference type="EMBL" id="LLZH01000279">
    <property type="protein sequence ID" value="KUL29433.1"/>
    <property type="molecule type" value="Genomic_DNA"/>
</dbReference>
<accession>A0A101JMV3</accession>
<evidence type="ECO:0000313" key="2">
    <source>
        <dbReference type="Proteomes" id="UP000053244"/>
    </source>
</evidence>
<sequence>MIGMEGAPGAQGAALPGLRGATSVRGEYENKPSAQSHPGYPAEAYLTYGGFDWMTATVGGLWDALLVTVAGSSRPNFFGALPRLAHLDMIRGAVTGRPADPDTWRAPQTRVVQSVDVSRRTGTYTVRIPLGPVTAPGYVRVRGSDGHRHGAGLLGARVDPHGPIAHPPGDGDPWLDTWLYTNPIFIEVA</sequence>
<organism evidence="1 2">
    <name type="scientific">Actinoplanes awajinensis subsp. mycoplanecinus</name>
    <dbReference type="NCBI Taxonomy" id="135947"/>
    <lineage>
        <taxon>Bacteria</taxon>
        <taxon>Bacillati</taxon>
        <taxon>Actinomycetota</taxon>
        <taxon>Actinomycetes</taxon>
        <taxon>Micromonosporales</taxon>
        <taxon>Micromonosporaceae</taxon>
        <taxon>Actinoplanes</taxon>
    </lineage>
</organism>